<dbReference type="Pfam" id="PF13456">
    <property type="entry name" value="RVT_3"/>
    <property type="match status" value="1"/>
</dbReference>
<feature type="domain" description="RNase H type-1" evidence="2">
    <location>
        <begin position="174"/>
        <end position="274"/>
    </location>
</feature>
<accession>A0A2N9J0B2</accession>
<sequence length="340" mass="37746">MRFPPKKNSGGTSAHPRGPPSTTHAFTTSFPRSLVATALFSPTHFQPSITALLILTVHSSIPVSTELISAIDVRYKDELIFSKVQETEAETGWFLCSPFRVDLLGQKESIQTPIRHVAENKAWLKHLEERDPFFRKGGERKGSSGAVAFIELTRVESLEINNVGVDYVVGNRPTVVRDHRGYALAALSQKFPIPHVPVVIEAMAAQAAVQLALDLKLDRVSFEGDSTQVITALQSSESNYSSYGHLVAETQNKTLSLQSFTFEHVRRSANSVAHDRYLDPLEFWTDDDHLNKFIGLVEASVDLDQLENGEYMISSSYDPTLSALPFDFVSWVSSHELDVS</sequence>
<dbReference type="GO" id="GO:0003676">
    <property type="term" value="F:nucleic acid binding"/>
    <property type="evidence" value="ECO:0007669"/>
    <property type="project" value="InterPro"/>
</dbReference>
<protein>
    <recommendedName>
        <fullName evidence="2">RNase H type-1 domain-containing protein</fullName>
    </recommendedName>
</protein>
<dbReference type="InterPro" id="IPR045283">
    <property type="entry name" value="AT3G44326-like"/>
</dbReference>
<dbReference type="InterPro" id="IPR036397">
    <property type="entry name" value="RNaseH_sf"/>
</dbReference>
<dbReference type="GO" id="GO:0004523">
    <property type="term" value="F:RNA-DNA hybrid ribonuclease activity"/>
    <property type="evidence" value="ECO:0007669"/>
    <property type="project" value="InterPro"/>
</dbReference>
<gene>
    <name evidence="3" type="ORF">FSB_LOCUS58889</name>
</gene>
<dbReference type="Gene3D" id="3.30.420.10">
    <property type="entry name" value="Ribonuclease H-like superfamily/Ribonuclease H"/>
    <property type="match status" value="1"/>
</dbReference>
<reference evidence="3" key="1">
    <citation type="submission" date="2018-02" db="EMBL/GenBank/DDBJ databases">
        <authorList>
            <person name="Cohen D.B."/>
            <person name="Kent A.D."/>
        </authorList>
    </citation>
    <scope>NUCLEOTIDE SEQUENCE</scope>
</reference>
<evidence type="ECO:0000256" key="1">
    <source>
        <dbReference type="SAM" id="MobiDB-lite"/>
    </source>
</evidence>
<organism evidence="3">
    <name type="scientific">Fagus sylvatica</name>
    <name type="common">Beechnut</name>
    <dbReference type="NCBI Taxonomy" id="28930"/>
    <lineage>
        <taxon>Eukaryota</taxon>
        <taxon>Viridiplantae</taxon>
        <taxon>Streptophyta</taxon>
        <taxon>Embryophyta</taxon>
        <taxon>Tracheophyta</taxon>
        <taxon>Spermatophyta</taxon>
        <taxon>Magnoliopsida</taxon>
        <taxon>eudicotyledons</taxon>
        <taxon>Gunneridae</taxon>
        <taxon>Pentapetalae</taxon>
        <taxon>rosids</taxon>
        <taxon>fabids</taxon>
        <taxon>Fagales</taxon>
        <taxon>Fagaceae</taxon>
        <taxon>Fagus</taxon>
    </lineage>
</organism>
<name>A0A2N9J0B2_FAGSY</name>
<dbReference type="EMBL" id="OIVN01006342">
    <property type="protein sequence ID" value="SPD31007.1"/>
    <property type="molecule type" value="Genomic_DNA"/>
</dbReference>
<proteinExistence type="predicted"/>
<feature type="region of interest" description="Disordered" evidence="1">
    <location>
        <begin position="1"/>
        <end position="26"/>
    </location>
</feature>
<evidence type="ECO:0000259" key="2">
    <source>
        <dbReference type="Pfam" id="PF13456"/>
    </source>
</evidence>
<dbReference type="PANTHER" id="PTHR33736">
    <property type="entry name" value="F-BOX PROTEIN-RELATED"/>
    <property type="match status" value="1"/>
</dbReference>
<evidence type="ECO:0000313" key="3">
    <source>
        <dbReference type="EMBL" id="SPD31007.1"/>
    </source>
</evidence>
<dbReference type="AlphaFoldDB" id="A0A2N9J0B2"/>
<dbReference type="InterPro" id="IPR002156">
    <property type="entry name" value="RNaseH_domain"/>
</dbReference>
<dbReference type="PANTHER" id="PTHR33736:SF18">
    <property type="entry name" value="F-BOX DOMAIN-CONTAINING PROTEIN"/>
    <property type="match status" value="1"/>
</dbReference>